<feature type="transmembrane region" description="Helical" evidence="6">
    <location>
        <begin position="43"/>
        <end position="61"/>
    </location>
</feature>
<feature type="transmembrane region" description="Helical" evidence="6">
    <location>
        <begin position="241"/>
        <end position="263"/>
    </location>
</feature>
<evidence type="ECO:0000256" key="2">
    <source>
        <dbReference type="ARBA" id="ARBA00022475"/>
    </source>
</evidence>
<gene>
    <name evidence="8" type="ORF">ALO52_03120</name>
</gene>
<dbReference type="PATRIC" id="fig|251707.3.peg.4108"/>
<dbReference type="Gene3D" id="1.20.1720.10">
    <property type="entry name" value="Multidrug resistance protein D"/>
    <property type="match status" value="1"/>
</dbReference>
<comment type="subcellular location">
    <subcellularLocation>
        <location evidence="1">Cell membrane</location>
        <topology evidence="1">Multi-pass membrane protein</topology>
    </subcellularLocation>
</comment>
<comment type="caution">
    <text evidence="8">The sequence shown here is derived from an EMBL/GenBank/DDBJ whole genome shotgun (WGS) entry which is preliminary data.</text>
</comment>
<feature type="transmembrane region" description="Helical" evidence="6">
    <location>
        <begin position="97"/>
        <end position="118"/>
    </location>
</feature>
<feature type="transmembrane region" description="Helical" evidence="6">
    <location>
        <begin position="275"/>
        <end position="295"/>
    </location>
</feature>
<keyword evidence="5 6" id="KW-0472">Membrane</keyword>
<feature type="transmembrane region" description="Helical" evidence="6">
    <location>
        <begin position="158"/>
        <end position="184"/>
    </location>
</feature>
<feature type="domain" description="Major facilitator superfamily (MFS) profile" evidence="7">
    <location>
        <begin position="6"/>
        <end position="384"/>
    </location>
</feature>
<dbReference type="InterPro" id="IPR050189">
    <property type="entry name" value="MFS_Efflux_Transporters"/>
</dbReference>
<feature type="transmembrane region" description="Helical" evidence="6">
    <location>
        <begin position="205"/>
        <end position="229"/>
    </location>
</feature>
<dbReference type="GO" id="GO:0022857">
    <property type="term" value="F:transmembrane transporter activity"/>
    <property type="evidence" value="ECO:0007669"/>
    <property type="project" value="InterPro"/>
</dbReference>
<feature type="transmembrane region" description="Helical" evidence="6">
    <location>
        <begin position="361"/>
        <end position="380"/>
    </location>
</feature>
<evidence type="ECO:0000256" key="6">
    <source>
        <dbReference type="SAM" id="Phobius"/>
    </source>
</evidence>
<dbReference type="SUPFAM" id="SSF103473">
    <property type="entry name" value="MFS general substrate transporter"/>
    <property type="match status" value="1"/>
</dbReference>
<feature type="transmembrane region" description="Helical" evidence="6">
    <location>
        <begin position="73"/>
        <end position="91"/>
    </location>
</feature>
<name>A0A0P9YN51_9PSED</name>
<feature type="transmembrane region" description="Helical" evidence="6">
    <location>
        <begin position="130"/>
        <end position="152"/>
    </location>
</feature>
<dbReference type="InterPro" id="IPR011701">
    <property type="entry name" value="MFS"/>
</dbReference>
<evidence type="ECO:0000259" key="7">
    <source>
        <dbReference type="PROSITE" id="PS50850"/>
    </source>
</evidence>
<organism evidence="8 9">
    <name type="scientific">Pseudomonas syringae pv. primulae</name>
    <dbReference type="NCBI Taxonomy" id="251707"/>
    <lineage>
        <taxon>Bacteria</taxon>
        <taxon>Pseudomonadati</taxon>
        <taxon>Pseudomonadota</taxon>
        <taxon>Gammaproteobacteria</taxon>
        <taxon>Pseudomonadales</taxon>
        <taxon>Pseudomonadaceae</taxon>
        <taxon>Pseudomonas</taxon>
    </lineage>
</organism>
<feature type="transmembrane region" description="Helical" evidence="6">
    <location>
        <begin position="301"/>
        <end position="322"/>
    </location>
</feature>
<dbReference type="EMBL" id="LJRC01000139">
    <property type="protein sequence ID" value="KPY36775.1"/>
    <property type="molecule type" value="Genomic_DNA"/>
</dbReference>
<sequence length="387" mass="41315">MKIESRLLVPCLAVLVAQSGITLHLPSLPSIAETFNAPDYFSALTLSSFLIGMGLPMLLWGKLAACLGSRRTLVWALMVFSVGSAGIALSIDMTTFLMCRVVQGIAAGGISVMARVLLRDSHSAEQLPRAFSWLSICFVLSLGMAQFAGAVLDSIWDWRAIFIASALAGVLSIIPVRLFVNVISSRTTDFRPNDSYRVLIRDLRFMSPVLAGGLGYGVVVLFGASAPAIFQLHFNWTVLEYGWIGWPISGAYLLGALSVRWLIARHSQHEGLLTGLKCLMAGALVMGAGQLIYPASGVALWLPYCLLLAGQGAVYPLCQSLASQNAPVKGPHAMALIGFIHQAMAACCALIASLLPKGDPAPFTLACIALSAVALTVYWLSKCRSRS</sequence>
<dbReference type="GO" id="GO:0005886">
    <property type="term" value="C:plasma membrane"/>
    <property type="evidence" value="ECO:0007669"/>
    <property type="project" value="UniProtKB-SubCell"/>
</dbReference>
<dbReference type="RefSeq" id="WP_057409391.1">
    <property type="nucleotide sequence ID" value="NZ_LJRC01000139.1"/>
</dbReference>
<evidence type="ECO:0000256" key="1">
    <source>
        <dbReference type="ARBA" id="ARBA00004651"/>
    </source>
</evidence>
<keyword evidence="2" id="KW-1003">Cell membrane</keyword>
<dbReference type="PROSITE" id="PS50850">
    <property type="entry name" value="MFS"/>
    <property type="match status" value="1"/>
</dbReference>
<dbReference type="Pfam" id="PF07690">
    <property type="entry name" value="MFS_1"/>
    <property type="match status" value="1"/>
</dbReference>
<evidence type="ECO:0000256" key="5">
    <source>
        <dbReference type="ARBA" id="ARBA00023136"/>
    </source>
</evidence>
<feature type="transmembrane region" description="Helical" evidence="6">
    <location>
        <begin position="334"/>
        <end position="355"/>
    </location>
</feature>
<proteinExistence type="predicted"/>
<dbReference type="InterPro" id="IPR036259">
    <property type="entry name" value="MFS_trans_sf"/>
</dbReference>
<keyword evidence="4 6" id="KW-1133">Transmembrane helix</keyword>
<evidence type="ECO:0000313" key="8">
    <source>
        <dbReference type="EMBL" id="KPY36775.1"/>
    </source>
</evidence>
<dbReference type="PANTHER" id="PTHR43124:SF3">
    <property type="entry name" value="CHLORAMPHENICOL EFFLUX PUMP RV0191"/>
    <property type="match status" value="1"/>
</dbReference>
<dbReference type="Proteomes" id="UP000050562">
    <property type="component" value="Unassembled WGS sequence"/>
</dbReference>
<protein>
    <submittedName>
        <fullName evidence="8">Major facilitator family transporter</fullName>
    </submittedName>
</protein>
<dbReference type="InterPro" id="IPR020846">
    <property type="entry name" value="MFS_dom"/>
</dbReference>
<evidence type="ECO:0000313" key="9">
    <source>
        <dbReference type="Proteomes" id="UP000050562"/>
    </source>
</evidence>
<dbReference type="PANTHER" id="PTHR43124">
    <property type="entry name" value="PURINE EFFLUX PUMP PBUE"/>
    <property type="match status" value="1"/>
</dbReference>
<evidence type="ECO:0000256" key="4">
    <source>
        <dbReference type="ARBA" id="ARBA00022989"/>
    </source>
</evidence>
<reference evidence="8 9" key="1">
    <citation type="submission" date="2015-09" db="EMBL/GenBank/DDBJ databases">
        <title>Genome announcement of multiple Pseudomonas syringae strains.</title>
        <authorList>
            <person name="Thakur S."/>
            <person name="Wang P.W."/>
            <person name="Gong Y."/>
            <person name="Weir B.S."/>
            <person name="Guttman D.S."/>
        </authorList>
    </citation>
    <scope>NUCLEOTIDE SEQUENCE [LARGE SCALE GENOMIC DNA]</scope>
    <source>
        <strain evidence="8 9">ICMP3956</strain>
    </source>
</reference>
<evidence type="ECO:0000256" key="3">
    <source>
        <dbReference type="ARBA" id="ARBA00022692"/>
    </source>
</evidence>
<keyword evidence="3 6" id="KW-0812">Transmembrane</keyword>
<dbReference type="AlphaFoldDB" id="A0A0P9YN51"/>
<accession>A0A0P9YN51</accession>